<dbReference type="NCBIfam" id="TIGR02397">
    <property type="entry name" value="dnaX_nterm"/>
    <property type="match status" value="1"/>
</dbReference>
<evidence type="ECO:0000256" key="12">
    <source>
        <dbReference type="SAM" id="MobiDB-lite"/>
    </source>
</evidence>
<dbReference type="HOGENOM" id="CLU_006229_0_1_0"/>
<keyword evidence="5" id="KW-0479">Metal-binding</keyword>
<keyword evidence="15" id="KW-1185">Reference proteome</keyword>
<accession>A0A0H2X1Z9</accession>
<dbReference type="Gene3D" id="1.10.8.60">
    <property type="match status" value="1"/>
</dbReference>
<dbReference type="InterPro" id="IPR008921">
    <property type="entry name" value="DNA_pol3_clamp-load_cplx_C"/>
</dbReference>
<keyword evidence="8 11" id="KW-0067">ATP-binding</keyword>
<evidence type="ECO:0000256" key="7">
    <source>
        <dbReference type="ARBA" id="ARBA00022833"/>
    </source>
</evidence>
<reference evidence="14 15" key="1">
    <citation type="journal article" date="2005" name="Infect. Immun.">
        <title>Comparative genomic analysis of Chlamydia trachomatis oculotropic and genitotropic strains.</title>
        <authorList>
            <person name="Carlson J.H."/>
            <person name="Porcella S.F."/>
            <person name="McClarty G."/>
            <person name="Caldwell H.D."/>
        </authorList>
    </citation>
    <scope>NUCLEOTIDE SEQUENCE [LARGE SCALE GENOMIC DNA]</scope>
    <source>
        <strain evidence="15">ATCC VR-571B / DSM 19440 / HAR-13</strain>
    </source>
</reference>
<dbReference type="RefSeq" id="WP_011324688.1">
    <property type="nucleotide sequence ID" value="NC_007429.1"/>
</dbReference>
<dbReference type="SUPFAM" id="SSF52540">
    <property type="entry name" value="P-loop containing nucleoside triphosphate hydrolases"/>
    <property type="match status" value="1"/>
</dbReference>
<dbReference type="NCBIfam" id="NF004962">
    <property type="entry name" value="PRK06305.1"/>
    <property type="match status" value="1"/>
</dbReference>
<dbReference type="InterPro" id="IPR027417">
    <property type="entry name" value="P-loop_NTPase"/>
</dbReference>
<dbReference type="Pfam" id="PF12169">
    <property type="entry name" value="DNA_pol3_gamma3"/>
    <property type="match status" value="1"/>
</dbReference>
<evidence type="ECO:0000256" key="4">
    <source>
        <dbReference type="ARBA" id="ARBA00022705"/>
    </source>
</evidence>
<dbReference type="PANTHER" id="PTHR11669">
    <property type="entry name" value="REPLICATION FACTOR C / DNA POLYMERASE III GAMMA-TAU SUBUNIT"/>
    <property type="match status" value="1"/>
</dbReference>
<dbReference type="AlphaFoldDB" id="A0A0H2X1Z9"/>
<dbReference type="CDD" id="cd00009">
    <property type="entry name" value="AAA"/>
    <property type="match status" value="1"/>
</dbReference>
<comment type="catalytic activity">
    <reaction evidence="10 11">
        <text>DNA(n) + a 2'-deoxyribonucleoside 5'-triphosphate = DNA(n+1) + diphosphate</text>
        <dbReference type="Rhea" id="RHEA:22508"/>
        <dbReference type="Rhea" id="RHEA-COMP:17339"/>
        <dbReference type="Rhea" id="RHEA-COMP:17340"/>
        <dbReference type="ChEBI" id="CHEBI:33019"/>
        <dbReference type="ChEBI" id="CHEBI:61560"/>
        <dbReference type="ChEBI" id="CHEBI:173112"/>
        <dbReference type="EC" id="2.7.7.7"/>
    </reaction>
</comment>
<evidence type="ECO:0000256" key="8">
    <source>
        <dbReference type="ARBA" id="ARBA00022840"/>
    </source>
</evidence>
<evidence type="ECO:0000256" key="6">
    <source>
        <dbReference type="ARBA" id="ARBA00022741"/>
    </source>
</evidence>
<sequence>MTSYQVSSRRYRPNNFSEILGQDIVVSILKNSLRLNRAAHAYIFSGIRGTGKTTLARVFAKALNCQNPTQDQEPCNQCAICKEISLGTSMDVIEIDGASHRGIEDIRQINETVLFVPSKSRYKIYIIDEVHMLTKEAFNSLLKTLEEPPVHVKFFLATTEIAKIPNTISSRCQKMLLKRISEETIIDKLATIAKQEGTETSREALLPIAKAAQGSLRDAESLYDYVVGLFPESLDPDSTAKALGILSEDSLYQLAEAITTQNYEQALTPVSDAMQMGVAPAHFLQDVTLLFRSFLLKQYSKQLHSVATKYSSEILLEILDFLGESARHINLALFEKTFLETVIIRLLRIYSRPTFSQLVSQIRQPAPTQIRPIPTASELESCPPQIKSSNTEETKSSPQPTAVAKLSQGSLLTAASSQTKKETIHQETLPPSLDKISPSESAAIDTLLQFAVVEFSGVLTKEPKHG</sequence>
<comment type="function">
    <text evidence="11">DNA polymerase III is a complex, multichain enzyme responsible for most of the replicative synthesis in bacteria. This DNA polymerase also exhibits 3' to 5' exonuclease activity.</text>
</comment>
<evidence type="ECO:0000256" key="2">
    <source>
        <dbReference type="ARBA" id="ARBA00022679"/>
    </source>
</evidence>
<dbReference type="InterPro" id="IPR022754">
    <property type="entry name" value="DNA_pol_III_gamma-3"/>
</dbReference>
<evidence type="ECO:0000256" key="9">
    <source>
        <dbReference type="ARBA" id="ARBA00022932"/>
    </source>
</evidence>
<dbReference type="EC" id="2.7.7.7" evidence="11"/>
<dbReference type="Pfam" id="PF22608">
    <property type="entry name" value="DNAX_ATPase_lid"/>
    <property type="match status" value="1"/>
</dbReference>
<dbReference type="InterPro" id="IPR050238">
    <property type="entry name" value="DNA_Rep/Repair_Clamp_Loader"/>
</dbReference>
<dbReference type="PANTHER" id="PTHR11669:SF0">
    <property type="entry name" value="PROTEIN STICHEL-LIKE 2"/>
    <property type="match status" value="1"/>
</dbReference>
<evidence type="ECO:0000256" key="11">
    <source>
        <dbReference type="RuleBase" id="RU364063"/>
    </source>
</evidence>
<dbReference type="GO" id="GO:0003887">
    <property type="term" value="F:DNA-directed DNA polymerase activity"/>
    <property type="evidence" value="ECO:0007669"/>
    <property type="project" value="UniProtKB-KW"/>
</dbReference>
<dbReference type="SMART" id="SM00382">
    <property type="entry name" value="AAA"/>
    <property type="match status" value="1"/>
</dbReference>
<proteinExistence type="inferred from homology"/>
<feature type="region of interest" description="Disordered" evidence="12">
    <location>
        <begin position="415"/>
        <end position="437"/>
    </location>
</feature>
<protein>
    <recommendedName>
        <fullName evidence="11">DNA polymerase III subunit gamma/tau</fullName>
        <ecNumber evidence="11">2.7.7.7</ecNumber>
    </recommendedName>
</protein>
<organism evidence="14 15">
    <name type="scientific">Chlamydia trachomatis serovar A (strain ATCC VR-571B / DSM 19440 / HAR-13)</name>
    <dbReference type="NCBI Taxonomy" id="315277"/>
    <lineage>
        <taxon>Bacteria</taxon>
        <taxon>Pseudomonadati</taxon>
        <taxon>Chlamydiota</taxon>
        <taxon>Chlamydiia</taxon>
        <taxon>Chlamydiales</taxon>
        <taxon>Chlamydiaceae</taxon>
        <taxon>Chlamydia/Chlamydophila group</taxon>
        <taxon>Chlamydia</taxon>
    </lineage>
</organism>
<keyword evidence="7" id="KW-0862">Zinc</keyword>
<dbReference type="SUPFAM" id="SSF48019">
    <property type="entry name" value="post-AAA+ oligomerization domain-like"/>
    <property type="match status" value="1"/>
</dbReference>
<comment type="subunit">
    <text evidence="11">DNA polymerase III contains a core (composed of alpha, epsilon and theta chains) that associates with a tau subunit. This core dimerizes to form the POLIII' complex. PolIII' associates with the gamma complex (composed of gamma, delta, delta', psi and chi chains) and with the beta chain to form the complete DNA polymerase III complex.</text>
</comment>
<dbReference type="InterPro" id="IPR045085">
    <property type="entry name" value="HLD_clamp_pol_III_gamma_tau"/>
</dbReference>
<evidence type="ECO:0000256" key="5">
    <source>
        <dbReference type="ARBA" id="ARBA00022723"/>
    </source>
</evidence>
<dbReference type="NCBIfam" id="NF004046">
    <property type="entry name" value="PRK05563.1"/>
    <property type="match status" value="1"/>
</dbReference>
<dbReference type="FunFam" id="3.40.50.300:FF:000014">
    <property type="entry name" value="DNA polymerase III subunit gamma/tau"/>
    <property type="match status" value="1"/>
</dbReference>
<dbReference type="Pfam" id="PF13177">
    <property type="entry name" value="DNA_pol3_delta2"/>
    <property type="match status" value="1"/>
</dbReference>
<gene>
    <name evidence="14" type="primary">dnaX_2</name>
    <name evidence="11" type="synonym">dnaX</name>
    <name evidence="14" type="ordered locus">CTA_0362</name>
</gene>
<evidence type="ECO:0000256" key="1">
    <source>
        <dbReference type="ARBA" id="ARBA00006360"/>
    </source>
</evidence>
<feature type="region of interest" description="Disordered" evidence="12">
    <location>
        <begin position="373"/>
        <end position="403"/>
    </location>
</feature>
<dbReference type="Gene3D" id="1.20.272.10">
    <property type="match status" value="1"/>
</dbReference>
<evidence type="ECO:0000313" key="14">
    <source>
        <dbReference type="EMBL" id="AAX50597.1"/>
    </source>
</evidence>
<keyword evidence="2 11" id="KW-0808">Transferase</keyword>
<dbReference type="CDD" id="cd18137">
    <property type="entry name" value="HLD_clamp_pol_III_gamma_tau"/>
    <property type="match status" value="1"/>
</dbReference>
<dbReference type="GO" id="GO:0006261">
    <property type="term" value="P:DNA-templated DNA replication"/>
    <property type="evidence" value="ECO:0007669"/>
    <property type="project" value="TreeGrafter"/>
</dbReference>
<dbReference type="GO" id="GO:0046872">
    <property type="term" value="F:metal ion binding"/>
    <property type="evidence" value="ECO:0007669"/>
    <property type="project" value="UniProtKB-KW"/>
</dbReference>
<keyword evidence="6 11" id="KW-0547">Nucleotide-binding</keyword>
<dbReference type="InterPro" id="IPR012763">
    <property type="entry name" value="DNA_pol_III_sug/sutau_N"/>
</dbReference>
<dbReference type="InterPro" id="IPR003593">
    <property type="entry name" value="AAA+_ATPase"/>
</dbReference>
<keyword evidence="4 11" id="KW-0235">DNA replication</keyword>
<dbReference type="GO" id="GO:0003677">
    <property type="term" value="F:DNA binding"/>
    <property type="evidence" value="ECO:0007669"/>
    <property type="project" value="InterPro"/>
</dbReference>
<dbReference type="Gene3D" id="3.40.50.300">
    <property type="entry name" value="P-loop containing nucleotide triphosphate hydrolases"/>
    <property type="match status" value="1"/>
</dbReference>
<keyword evidence="3 11" id="KW-0548">Nucleotidyltransferase</keyword>
<keyword evidence="9 11" id="KW-0239">DNA-directed DNA polymerase</keyword>
<dbReference type="GO" id="GO:0005524">
    <property type="term" value="F:ATP binding"/>
    <property type="evidence" value="ECO:0007669"/>
    <property type="project" value="UniProtKB-KW"/>
</dbReference>
<name>A0A0H2X1Z9_CHLTA</name>
<evidence type="ECO:0000256" key="3">
    <source>
        <dbReference type="ARBA" id="ARBA00022695"/>
    </source>
</evidence>
<comment type="similarity">
    <text evidence="1 11">Belongs to the DnaX/STICHEL family.</text>
</comment>
<dbReference type="KEGG" id="cta:CTA_0362"/>
<dbReference type="GO" id="GO:0009360">
    <property type="term" value="C:DNA polymerase III complex"/>
    <property type="evidence" value="ECO:0007669"/>
    <property type="project" value="InterPro"/>
</dbReference>
<dbReference type="EMBL" id="CP000051">
    <property type="protein sequence ID" value="AAX50597.1"/>
    <property type="molecule type" value="Genomic_DNA"/>
</dbReference>
<dbReference type="Proteomes" id="UP000002532">
    <property type="component" value="Chromosome"/>
</dbReference>
<feature type="domain" description="AAA+ ATPase" evidence="13">
    <location>
        <begin position="38"/>
        <end position="181"/>
    </location>
</feature>
<evidence type="ECO:0000256" key="10">
    <source>
        <dbReference type="ARBA" id="ARBA00049244"/>
    </source>
</evidence>
<evidence type="ECO:0000259" key="13">
    <source>
        <dbReference type="SMART" id="SM00382"/>
    </source>
</evidence>
<evidence type="ECO:0000313" key="15">
    <source>
        <dbReference type="Proteomes" id="UP000002532"/>
    </source>
</evidence>